<evidence type="ECO:0000256" key="5">
    <source>
        <dbReference type="ARBA" id="ARBA00022801"/>
    </source>
</evidence>
<evidence type="ECO:0000256" key="3">
    <source>
        <dbReference type="ARBA" id="ARBA00012953"/>
    </source>
</evidence>
<organism evidence="9 11">
    <name type="scientific">Pseudodesulfovibrio indicus</name>
    <dbReference type="NCBI Taxonomy" id="1716143"/>
    <lineage>
        <taxon>Bacteria</taxon>
        <taxon>Pseudomonadati</taxon>
        <taxon>Thermodesulfobacteriota</taxon>
        <taxon>Desulfovibrionia</taxon>
        <taxon>Desulfovibrionales</taxon>
        <taxon>Desulfovibrionaceae</taxon>
    </lineage>
</organism>
<proteinExistence type="inferred from homology"/>
<evidence type="ECO:0000313" key="9">
    <source>
        <dbReference type="EMBL" id="TDT89819.1"/>
    </source>
</evidence>
<keyword evidence="6" id="KW-0460">Magnesium</keyword>
<sequence length="234" mass="25522">MIVNVVECLSGAERAKGLVVVIDVFRSSTVACFLADMGVGEYIATDSLDRARALAAAKNGKIIGELETEPVDVFDHLNSPFLLKEADVTGQTFLHVTNAGTRGLMACTGADEVLVGCFVNAGAVVDYIRARSPELVTLVAMGTGGVMRAQEDMMCAMYIKNELEEYPNSIETLRKFLRDVDSAAKFFDESRTDCPEEDFDLCMDLDRFDFVLRGEPVEGGVRLSRVEADGREKA</sequence>
<dbReference type="OrthoDB" id="4913at2"/>
<dbReference type="Gene3D" id="3.90.1560.10">
    <property type="entry name" value="ComB-like"/>
    <property type="match status" value="1"/>
</dbReference>
<dbReference type="AlphaFoldDB" id="A0A126QNM8"/>
<dbReference type="InterPro" id="IPR005238">
    <property type="entry name" value="ComB-like"/>
</dbReference>
<evidence type="ECO:0000256" key="7">
    <source>
        <dbReference type="ARBA" id="ARBA00033711"/>
    </source>
</evidence>
<protein>
    <recommendedName>
        <fullName evidence="4">Probable 2-phosphosulfolactate phosphatase</fullName>
        <ecNumber evidence="3">3.1.3.71</ecNumber>
    </recommendedName>
</protein>
<evidence type="ECO:0000313" key="8">
    <source>
        <dbReference type="EMBL" id="AMK11427.1"/>
    </source>
</evidence>
<dbReference type="GO" id="GO:0050532">
    <property type="term" value="F:2-phosphosulfolactate phosphatase activity"/>
    <property type="evidence" value="ECO:0007669"/>
    <property type="project" value="UniProtKB-EC"/>
</dbReference>
<evidence type="ECO:0000256" key="1">
    <source>
        <dbReference type="ARBA" id="ARBA00001946"/>
    </source>
</evidence>
<dbReference type="EC" id="3.1.3.71" evidence="3"/>
<dbReference type="GO" id="GO:0050545">
    <property type="term" value="F:sulfopyruvate decarboxylase activity"/>
    <property type="evidence" value="ECO:0007669"/>
    <property type="project" value="TreeGrafter"/>
</dbReference>
<comment type="similarity">
    <text evidence="2">Belongs to the ComB family.</text>
</comment>
<dbReference type="KEGG" id="dej:AWY79_10015"/>
<dbReference type="Proteomes" id="UP000055611">
    <property type="component" value="Chromosome"/>
</dbReference>
<comment type="catalytic activity">
    <reaction evidence="7">
        <text>(2R)-O-phospho-3-sulfolactate + H2O = (2R)-3-sulfolactate + phosphate</text>
        <dbReference type="Rhea" id="RHEA:23416"/>
        <dbReference type="ChEBI" id="CHEBI:15377"/>
        <dbReference type="ChEBI" id="CHEBI:15597"/>
        <dbReference type="ChEBI" id="CHEBI:43474"/>
        <dbReference type="ChEBI" id="CHEBI:58738"/>
        <dbReference type="EC" id="3.1.3.71"/>
    </reaction>
</comment>
<evidence type="ECO:0000313" key="10">
    <source>
        <dbReference type="Proteomes" id="UP000055611"/>
    </source>
</evidence>
<dbReference type="SUPFAM" id="SSF142823">
    <property type="entry name" value="ComB-like"/>
    <property type="match status" value="1"/>
</dbReference>
<dbReference type="EMBL" id="CP014206">
    <property type="protein sequence ID" value="AMK11427.1"/>
    <property type="molecule type" value="Genomic_DNA"/>
</dbReference>
<dbReference type="InterPro" id="IPR036702">
    <property type="entry name" value="ComB-like_sf"/>
</dbReference>
<reference evidence="9 11" key="2">
    <citation type="submission" date="2019-03" db="EMBL/GenBank/DDBJ databases">
        <title>Genomic Encyclopedia of Type Strains, Phase IV (KMG-IV): sequencing the most valuable type-strain genomes for metagenomic binning, comparative biology and taxonomic classification.</title>
        <authorList>
            <person name="Goeker M."/>
        </authorList>
    </citation>
    <scope>NUCLEOTIDE SEQUENCE [LARGE SCALE GENOMIC DNA]</scope>
    <source>
        <strain evidence="9 11">DSM 101483</strain>
    </source>
</reference>
<reference evidence="8 10" key="1">
    <citation type="journal article" date="2016" name="Front. Microbiol.">
        <title>Genome Sequence of the Piezophilic, Mesophilic Sulfate-Reducing Bacterium Desulfovibrio indicus J2T.</title>
        <authorList>
            <person name="Cao J."/>
            <person name="Maignien L."/>
            <person name="Shao Z."/>
            <person name="Alain K."/>
            <person name="Jebbar M."/>
        </authorList>
    </citation>
    <scope>NUCLEOTIDE SEQUENCE [LARGE SCALE GENOMIC DNA]</scope>
    <source>
        <strain evidence="8 10">J2</strain>
    </source>
</reference>
<name>A0A126QNM8_9BACT</name>
<keyword evidence="10" id="KW-1185">Reference proteome</keyword>
<evidence type="ECO:0000313" key="11">
    <source>
        <dbReference type="Proteomes" id="UP000295506"/>
    </source>
</evidence>
<evidence type="ECO:0000256" key="2">
    <source>
        <dbReference type="ARBA" id="ARBA00009997"/>
    </source>
</evidence>
<evidence type="ECO:0000256" key="6">
    <source>
        <dbReference type="ARBA" id="ARBA00022842"/>
    </source>
</evidence>
<keyword evidence="5" id="KW-0378">Hydrolase</keyword>
<dbReference type="PANTHER" id="PTHR37311">
    <property type="entry name" value="2-PHOSPHOSULFOLACTATE PHOSPHATASE-RELATED"/>
    <property type="match status" value="1"/>
</dbReference>
<dbReference type="Pfam" id="PF04029">
    <property type="entry name" value="2-ph_phosp"/>
    <property type="match status" value="1"/>
</dbReference>
<dbReference type="EMBL" id="SOBK01000003">
    <property type="protein sequence ID" value="TDT89819.1"/>
    <property type="molecule type" value="Genomic_DNA"/>
</dbReference>
<evidence type="ECO:0000256" key="4">
    <source>
        <dbReference type="ARBA" id="ARBA00021948"/>
    </source>
</evidence>
<accession>A0A126QNM8</accession>
<comment type="cofactor">
    <cofactor evidence="1">
        <name>Mg(2+)</name>
        <dbReference type="ChEBI" id="CHEBI:18420"/>
    </cofactor>
</comment>
<gene>
    <name evidence="8" type="ORF">AWY79_10015</name>
    <name evidence="9" type="ORF">EDC59_103117</name>
</gene>
<dbReference type="RefSeq" id="WP_066803109.1">
    <property type="nucleotide sequence ID" value="NZ_SOBK01000003.1"/>
</dbReference>
<dbReference type="PANTHER" id="PTHR37311:SF1">
    <property type="entry name" value="2-PHOSPHOSULFOLACTATE PHOSPHATASE-RELATED"/>
    <property type="match status" value="1"/>
</dbReference>
<dbReference type="GO" id="GO:0000287">
    <property type="term" value="F:magnesium ion binding"/>
    <property type="evidence" value="ECO:0007669"/>
    <property type="project" value="InterPro"/>
</dbReference>
<dbReference type="Proteomes" id="UP000295506">
    <property type="component" value="Unassembled WGS sequence"/>
</dbReference>